<dbReference type="InterPro" id="IPR050300">
    <property type="entry name" value="GDXG_lipolytic_enzyme"/>
</dbReference>
<dbReference type="PANTHER" id="PTHR48081:SF33">
    <property type="entry name" value="KYNURENINE FORMAMIDASE"/>
    <property type="match status" value="1"/>
</dbReference>
<feature type="domain" description="BD-FAE-like" evidence="2">
    <location>
        <begin position="125"/>
        <end position="336"/>
    </location>
</feature>
<dbReference type="EMBL" id="ML178814">
    <property type="protein sequence ID" value="TFL07658.1"/>
    <property type="molecule type" value="Genomic_DNA"/>
</dbReference>
<gene>
    <name evidence="3" type="ORF">BDV98DRAFT_616741</name>
</gene>
<evidence type="ECO:0000256" key="1">
    <source>
        <dbReference type="ARBA" id="ARBA00022801"/>
    </source>
</evidence>
<dbReference type="InterPro" id="IPR049492">
    <property type="entry name" value="BD-FAE-like_dom"/>
</dbReference>
<dbReference type="STRING" id="1884261.A0A5C3R1V4"/>
<dbReference type="Gene3D" id="3.40.50.1820">
    <property type="entry name" value="alpha/beta hydrolase"/>
    <property type="match status" value="1"/>
</dbReference>
<keyword evidence="4" id="KW-1185">Reference proteome</keyword>
<keyword evidence="1 3" id="KW-0378">Hydrolase</keyword>
<dbReference type="PANTHER" id="PTHR48081">
    <property type="entry name" value="AB HYDROLASE SUPERFAMILY PROTEIN C4A8.06C"/>
    <property type="match status" value="1"/>
</dbReference>
<protein>
    <submittedName>
        <fullName evidence="3">Alpha/Beta hydrolase protein</fullName>
    </submittedName>
</protein>
<accession>A0A5C3R1V4</accession>
<dbReference type="Pfam" id="PF20434">
    <property type="entry name" value="BD-FAE"/>
    <property type="match status" value="1"/>
</dbReference>
<name>A0A5C3R1V4_9AGAR</name>
<dbReference type="GO" id="GO:0016787">
    <property type="term" value="F:hydrolase activity"/>
    <property type="evidence" value="ECO:0007669"/>
    <property type="project" value="UniProtKB-KW"/>
</dbReference>
<proteinExistence type="predicted"/>
<dbReference type="AlphaFoldDB" id="A0A5C3R1V4"/>
<evidence type="ECO:0000259" key="2">
    <source>
        <dbReference type="Pfam" id="PF20434"/>
    </source>
</evidence>
<dbReference type="SUPFAM" id="SSF53474">
    <property type="entry name" value="alpha/beta-Hydrolases"/>
    <property type="match status" value="1"/>
</dbReference>
<organism evidence="3 4">
    <name type="scientific">Pterulicium gracile</name>
    <dbReference type="NCBI Taxonomy" id="1884261"/>
    <lineage>
        <taxon>Eukaryota</taxon>
        <taxon>Fungi</taxon>
        <taxon>Dikarya</taxon>
        <taxon>Basidiomycota</taxon>
        <taxon>Agaricomycotina</taxon>
        <taxon>Agaricomycetes</taxon>
        <taxon>Agaricomycetidae</taxon>
        <taxon>Agaricales</taxon>
        <taxon>Pleurotineae</taxon>
        <taxon>Pterulaceae</taxon>
        <taxon>Pterulicium</taxon>
    </lineage>
</organism>
<dbReference type="OrthoDB" id="6495301at2759"/>
<sequence length="380" mass="41926">MSAPQPLSRKTPKGGRMTAKLRKTSVQHWVSDMNSDEETIDKRRTLQMSDAVNAMNSQGKWVTSSYQWFFCFRPQPQLPWVCALTLDGGSTNNGNSSANSSAMSVVKNIPYAVDSDTPNAHSFNLHLPSNLTSVAPPLIVFVHGGAWRSEDKSDPAHIATATALAARTAYPVVVPNYRLSPKVPTDGPIFLHPNHTADILEFLKFILEWNGPEGKRPYDPKRIVLIGHSCSAHMLSSIFLDSTAVTPELTPTPELASAVKAIICSEGIYDLDALVEDFPSYKSYFVEAAFGAGPKWEGFSVARYPVRKGAEHVKWLIVHSTGDTLINQRQGDVILEHLNGVYGEDAVSHNLKELDEEHDPLLCGKVYQRIVGDYILKLFP</sequence>
<reference evidence="3 4" key="1">
    <citation type="journal article" date="2019" name="Nat. Ecol. Evol.">
        <title>Megaphylogeny resolves global patterns of mushroom evolution.</title>
        <authorList>
            <person name="Varga T."/>
            <person name="Krizsan K."/>
            <person name="Foldi C."/>
            <person name="Dima B."/>
            <person name="Sanchez-Garcia M."/>
            <person name="Sanchez-Ramirez S."/>
            <person name="Szollosi G.J."/>
            <person name="Szarkandi J.G."/>
            <person name="Papp V."/>
            <person name="Albert L."/>
            <person name="Andreopoulos W."/>
            <person name="Angelini C."/>
            <person name="Antonin V."/>
            <person name="Barry K.W."/>
            <person name="Bougher N.L."/>
            <person name="Buchanan P."/>
            <person name="Buyck B."/>
            <person name="Bense V."/>
            <person name="Catcheside P."/>
            <person name="Chovatia M."/>
            <person name="Cooper J."/>
            <person name="Damon W."/>
            <person name="Desjardin D."/>
            <person name="Finy P."/>
            <person name="Geml J."/>
            <person name="Haridas S."/>
            <person name="Hughes K."/>
            <person name="Justo A."/>
            <person name="Karasinski D."/>
            <person name="Kautmanova I."/>
            <person name="Kiss B."/>
            <person name="Kocsube S."/>
            <person name="Kotiranta H."/>
            <person name="LaButti K.M."/>
            <person name="Lechner B.E."/>
            <person name="Liimatainen K."/>
            <person name="Lipzen A."/>
            <person name="Lukacs Z."/>
            <person name="Mihaltcheva S."/>
            <person name="Morgado L.N."/>
            <person name="Niskanen T."/>
            <person name="Noordeloos M.E."/>
            <person name="Ohm R.A."/>
            <person name="Ortiz-Santana B."/>
            <person name="Ovrebo C."/>
            <person name="Racz N."/>
            <person name="Riley R."/>
            <person name="Savchenko A."/>
            <person name="Shiryaev A."/>
            <person name="Soop K."/>
            <person name="Spirin V."/>
            <person name="Szebenyi C."/>
            <person name="Tomsovsky M."/>
            <person name="Tulloss R.E."/>
            <person name="Uehling J."/>
            <person name="Grigoriev I.V."/>
            <person name="Vagvolgyi C."/>
            <person name="Papp T."/>
            <person name="Martin F.M."/>
            <person name="Miettinen O."/>
            <person name="Hibbett D.S."/>
            <person name="Nagy L.G."/>
        </authorList>
    </citation>
    <scope>NUCLEOTIDE SEQUENCE [LARGE SCALE GENOMIC DNA]</scope>
    <source>
        <strain evidence="3 4">CBS 309.79</strain>
    </source>
</reference>
<dbReference type="InterPro" id="IPR029058">
    <property type="entry name" value="AB_hydrolase_fold"/>
</dbReference>
<evidence type="ECO:0000313" key="4">
    <source>
        <dbReference type="Proteomes" id="UP000305067"/>
    </source>
</evidence>
<evidence type="ECO:0000313" key="3">
    <source>
        <dbReference type="EMBL" id="TFL07658.1"/>
    </source>
</evidence>
<dbReference type="Proteomes" id="UP000305067">
    <property type="component" value="Unassembled WGS sequence"/>
</dbReference>